<evidence type="ECO:0000313" key="1">
    <source>
        <dbReference type="EMBL" id="TXG77795.1"/>
    </source>
</evidence>
<accession>A0A5C7J8B9</accession>
<dbReference type="EMBL" id="SSDS01000037">
    <property type="protein sequence ID" value="TXG77795.1"/>
    <property type="molecule type" value="Genomic_DNA"/>
</dbReference>
<organism evidence="1 2">
    <name type="scientific">Candidatus Dojkabacteria bacterium</name>
    <dbReference type="NCBI Taxonomy" id="2099670"/>
    <lineage>
        <taxon>Bacteria</taxon>
        <taxon>Candidatus Dojkabacteria</taxon>
    </lineage>
</organism>
<proteinExistence type="predicted"/>
<dbReference type="AlphaFoldDB" id="A0A5C7J8B9"/>
<reference evidence="1 2" key="1">
    <citation type="submission" date="2018-09" db="EMBL/GenBank/DDBJ databases">
        <title>Metagenome Assembled Genomes from an Advanced Water Purification Facility.</title>
        <authorList>
            <person name="Stamps B.W."/>
            <person name="Spear J.R."/>
        </authorList>
    </citation>
    <scope>NUCLEOTIDE SEQUENCE [LARGE SCALE GENOMIC DNA]</scope>
    <source>
        <strain evidence="1">Bin_63_2</strain>
    </source>
</reference>
<comment type="caution">
    <text evidence="1">The sequence shown here is derived from an EMBL/GenBank/DDBJ whole genome shotgun (WGS) entry which is preliminary data.</text>
</comment>
<name>A0A5C7J8B9_9BACT</name>
<dbReference type="Proteomes" id="UP000321026">
    <property type="component" value="Unassembled WGS sequence"/>
</dbReference>
<gene>
    <name evidence="1" type="ORF">E6Q11_02225</name>
</gene>
<sequence length="193" mass="21662">MTQADIAKWLGRTLTPTETTNFNSYLNIAKSYLEGLLCASFDCGFEERLFETREGYSTVFTDYFTGDATVTINGVERTDYKTRFFDNRNTAFKNSLVFDTAFTCDTEVTIEAEWGFKCLPDDLGNVLAQLFAVAGKPYRATGDIKTKKVEDFSITFGDRSDVELIADAHGVILQKYSLCTVGKNVSSEVCRWT</sequence>
<protein>
    <submittedName>
        <fullName evidence="1">Uncharacterized protein</fullName>
    </submittedName>
</protein>
<evidence type="ECO:0000313" key="2">
    <source>
        <dbReference type="Proteomes" id="UP000321026"/>
    </source>
</evidence>